<organism evidence="2 3">
    <name type="scientific">Bermanella marisrubri</name>
    <dbReference type="NCBI Taxonomy" id="207949"/>
    <lineage>
        <taxon>Bacteria</taxon>
        <taxon>Pseudomonadati</taxon>
        <taxon>Pseudomonadota</taxon>
        <taxon>Gammaproteobacteria</taxon>
        <taxon>Oceanospirillales</taxon>
        <taxon>Oceanospirillaceae</taxon>
        <taxon>Bermanella</taxon>
    </lineage>
</organism>
<reference evidence="2 3" key="1">
    <citation type="submission" date="2006-03" db="EMBL/GenBank/DDBJ databases">
        <authorList>
            <person name="Pinhassi J."/>
            <person name="Pedros-Alio C."/>
            <person name="Ferriera S."/>
            <person name="Johnson J."/>
            <person name="Kravitz S."/>
            <person name="Halpern A."/>
            <person name="Remington K."/>
            <person name="Beeson K."/>
            <person name="Tran B."/>
            <person name="Rogers Y.-H."/>
            <person name="Friedman R."/>
            <person name="Venter J.C."/>
        </authorList>
    </citation>
    <scope>NUCLEOTIDE SEQUENCE [LARGE SCALE GENOMIC DNA]</scope>
    <source>
        <strain evidence="2 3">RED65</strain>
    </source>
</reference>
<protein>
    <submittedName>
        <fullName evidence="2">Putative partition-related protein</fullName>
    </submittedName>
</protein>
<dbReference type="STRING" id="207949.RED65_07409"/>
<dbReference type="Proteomes" id="UP000004263">
    <property type="component" value="Unassembled WGS sequence"/>
</dbReference>
<evidence type="ECO:0000259" key="1">
    <source>
        <dbReference type="Pfam" id="PF01656"/>
    </source>
</evidence>
<dbReference type="AlphaFoldDB" id="Q1MYZ1"/>
<dbReference type="EMBL" id="AAQH01000021">
    <property type="protein sequence ID" value="EAT11237.1"/>
    <property type="molecule type" value="Genomic_DNA"/>
</dbReference>
<dbReference type="InterPro" id="IPR027417">
    <property type="entry name" value="P-loop_NTPase"/>
</dbReference>
<dbReference type="InterPro" id="IPR050678">
    <property type="entry name" value="DNA_Partitioning_ATPase"/>
</dbReference>
<dbReference type="PANTHER" id="PTHR13696">
    <property type="entry name" value="P-LOOP CONTAINING NUCLEOSIDE TRIPHOSPHATE HYDROLASE"/>
    <property type="match status" value="1"/>
</dbReference>
<dbReference type="PIRSF" id="PIRSF009320">
    <property type="entry name" value="Nuc_binding_HP_1000"/>
    <property type="match status" value="1"/>
</dbReference>
<name>Q1MYZ1_9GAMM</name>
<dbReference type="SUPFAM" id="SSF52540">
    <property type="entry name" value="P-loop containing nucleoside triphosphate hydrolases"/>
    <property type="match status" value="1"/>
</dbReference>
<feature type="domain" description="CobQ/CobB/MinD/ParA nucleotide binding" evidence="1">
    <location>
        <begin position="25"/>
        <end position="210"/>
    </location>
</feature>
<comment type="caution">
    <text evidence="2">The sequence shown here is derived from an EMBL/GenBank/DDBJ whole genome shotgun (WGS) entry which is preliminary data.</text>
</comment>
<evidence type="ECO:0000313" key="3">
    <source>
        <dbReference type="Proteomes" id="UP000004263"/>
    </source>
</evidence>
<dbReference type="HOGENOM" id="CLU_037612_5_0_6"/>
<dbReference type="Gene3D" id="3.40.50.300">
    <property type="entry name" value="P-loop containing nucleotide triphosphate hydrolases"/>
    <property type="match status" value="1"/>
</dbReference>
<dbReference type="InterPro" id="IPR002586">
    <property type="entry name" value="CobQ/CobB/MinD/ParA_Nub-bd_dom"/>
</dbReference>
<keyword evidence="3" id="KW-1185">Reference proteome</keyword>
<proteinExistence type="predicted"/>
<evidence type="ECO:0000313" key="2">
    <source>
        <dbReference type="EMBL" id="EAT11237.1"/>
    </source>
</evidence>
<dbReference type="CDD" id="cd02042">
    <property type="entry name" value="ParAB_family"/>
    <property type="match status" value="1"/>
</dbReference>
<accession>Q1MYZ1</accession>
<dbReference type="PANTHER" id="PTHR13696:SF96">
    <property type="entry name" value="COBQ_COBB_MIND_PARA NUCLEOTIDE BINDING DOMAIN-CONTAINING PROTEIN"/>
    <property type="match status" value="1"/>
</dbReference>
<gene>
    <name evidence="2" type="ORF">RED65_07409</name>
</gene>
<sequence length="245" mass="27598">MPPTDYSINRNVKPRVVERKMPKRILIANGKGGSGKTTVATNLASYFAHRDNKVALIDHDPQGSSTQWLQARSNKLPDIYSIPAYRKGDTHSTRSFQLRAPSDSTHIIIDTPAGTSGYELADHLKHCDVILIPVVPSAIDIRAATGFIKDVLLSPGFRREPKPIAVIANRVKRNTLGYTKLEIFLNSLNIPFITSLRDTQHYIRAAEYGMGIFDFSQPLEKDIKEWQPLLDWLNYHLHTQNGQKN</sequence>
<dbReference type="RefSeq" id="WP_007016706.1">
    <property type="nucleotide sequence ID" value="NZ_AAQH01000021.1"/>
</dbReference>
<dbReference type="Pfam" id="PF01656">
    <property type="entry name" value="CbiA"/>
    <property type="match status" value="1"/>
</dbReference>